<evidence type="ECO:0000259" key="2">
    <source>
        <dbReference type="PROSITE" id="PS50837"/>
    </source>
</evidence>
<dbReference type="OrthoDB" id="1577640at2759"/>
<proteinExistence type="predicted"/>
<evidence type="ECO:0000256" key="1">
    <source>
        <dbReference type="ARBA" id="ARBA00022737"/>
    </source>
</evidence>
<feature type="non-terminal residue" evidence="3">
    <location>
        <position position="1"/>
    </location>
</feature>
<dbReference type="PROSITE" id="PS50837">
    <property type="entry name" value="NACHT"/>
    <property type="match status" value="1"/>
</dbReference>
<evidence type="ECO:0000313" key="4">
    <source>
        <dbReference type="Proteomes" id="UP000277580"/>
    </source>
</evidence>
<dbReference type="STRING" id="1392247.A0A3N4KE48"/>
<reference evidence="3 4" key="1">
    <citation type="journal article" date="2018" name="Nat. Ecol. Evol.">
        <title>Pezizomycetes genomes reveal the molecular basis of ectomycorrhizal truffle lifestyle.</title>
        <authorList>
            <person name="Murat C."/>
            <person name="Payen T."/>
            <person name="Noel B."/>
            <person name="Kuo A."/>
            <person name="Morin E."/>
            <person name="Chen J."/>
            <person name="Kohler A."/>
            <person name="Krizsan K."/>
            <person name="Balestrini R."/>
            <person name="Da Silva C."/>
            <person name="Montanini B."/>
            <person name="Hainaut M."/>
            <person name="Levati E."/>
            <person name="Barry K.W."/>
            <person name="Belfiori B."/>
            <person name="Cichocki N."/>
            <person name="Clum A."/>
            <person name="Dockter R.B."/>
            <person name="Fauchery L."/>
            <person name="Guy J."/>
            <person name="Iotti M."/>
            <person name="Le Tacon F."/>
            <person name="Lindquist E.A."/>
            <person name="Lipzen A."/>
            <person name="Malagnac F."/>
            <person name="Mello A."/>
            <person name="Molinier V."/>
            <person name="Miyauchi S."/>
            <person name="Poulain J."/>
            <person name="Riccioni C."/>
            <person name="Rubini A."/>
            <person name="Sitrit Y."/>
            <person name="Splivallo R."/>
            <person name="Traeger S."/>
            <person name="Wang M."/>
            <person name="Zifcakova L."/>
            <person name="Wipf D."/>
            <person name="Zambonelli A."/>
            <person name="Paolocci F."/>
            <person name="Nowrousian M."/>
            <person name="Ottonello S."/>
            <person name="Baldrian P."/>
            <person name="Spatafora J.W."/>
            <person name="Henrissat B."/>
            <person name="Nagy L.G."/>
            <person name="Aury J.M."/>
            <person name="Wincker P."/>
            <person name="Grigoriev I.V."/>
            <person name="Bonfante P."/>
            <person name="Martin F.M."/>
        </authorList>
    </citation>
    <scope>NUCLEOTIDE SEQUENCE [LARGE SCALE GENOMIC DNA]</scope>
    <source>
        <strain evidence="3 4">CCBAS932</strain>
    </source>
</reference>
<sequence length="361" mass="41596">EKRRKALEWLSSIDYEQTHQRHFKKRFENTGQWLIEDPRFAEWEGSPESRLLWCHGVTGTGKTVLVSLVVEKLSAKYRLSSDNAISFIYCNYKEPQKSTEYMKVAIKQLARRMSEFPADIEQLYDNASNPGNTELQNSFIQISSSFKQVFLVLDALDEYTEDQKSDLFDIFRSIVAPSSGSVRVNIKLFITSREEPDIKRGFENFPLIKIEAKKVDADIKSYVTSQLKNLRSEDASLKDEVVNQLVARAGGMFLWVDFQLKHIFSQVSDDGIRQDLGSLPEDMTETYKRVIYSISKKKKPRRELVRRVLMWIAYAKRPLTLEALRDAVAMEANIEDVKMLTSKIPPVELILDACSNLVMVD</sequence>
<gene>
    <name evidence="3" type="ORF">P167DRAFT_471303</name>
</gene>
<dbReference type="Gene3D" id="3.40.50.300">
    <property type="entry name" value="P-loop containing nucleotide triphosphate hydrolases"/>
    <property type="match status" value="1"/>
</dbReference>
<dbReference type="InterPro" id="IPR056884">
    <property type="entry name" value="NPHP3-like_N"/>
</dbReference>
<dbReference type="InterPro" id="IPR007111">
    <property type="entry name" value="NACHT_NTPase"/>
</dbReference>
<dbReference type="Pfam" id="PF24883">
    <property type="entry name" value="NPHP3_N"/>
    <property type="match status" value="1"/>
</dbReference>
<protein>
    <recommendedName>
        <fullName evidence="2">NACHT domain-containing protein</fullName>
    </recommendedName>
</protein>
<dbReference type="EMBL" id="ML119158">
    <property type="protein sequence ID" value="RPB08793.1"/>
    <property type="molecule type" value="Genomic_DNA"/>
</dbReference>
<accession>A0A3N4KE48</accession>
<feature type="domain" description="NACHT" evidence="2">
    <location>
        <begin position="50"/>
        <end position="193"/>
    </location>
</feature>
<evidence type="ECO:0000313" key="3">
    <source>
        <dbReference type="EMBL" id="RPB08793.1"/>
    </source>
</evidence>
<dbReference type="InParanoid" id="A0A3N4KE48"/>
<dbReference type="AlphaFoldDB" id="A0A3N4KE48"/>
<dbReference type="PANTHER" id="PTHR10039">
    <property type="entry name" value="AMELOGENIN"/>
    <property type="match status" value="1"/>
</dbReference>
<name>A0A3N4KE48_9PEZI</name>
<dbReference type="PANTHER" id="PTHR10039:SF15">
    <property type="entry name" value="NACHT DOMAIN-CONTAINING PROTEIN"/>
    <property type="match status" value="1"/>
</dbReference>
<keyword evidence="4" id="KW-1185">Reference proteome</keyword>
<feature type="non-terminal residue" evidence="3">
    <location>
        <position position="361"/>
    </location>
</feature>
<organism evidence="3 4">
    <name type="scientific">Morchella conica CCBAS932</name>
    <dbReference type="NCBI Taxonomy" id="1392247"/>
    <lineage>
        <taxon>Eukaryota</taxon>
        <taxon>Fungi</taxon>
        <taxon>Dikarya</taxon>
        <taxon>Ascomycota</taxon>
        <taxon>Pezizomycotina</taxon>
        <taxon>Pezizomycetes</taxon>
        <taxon>Pezizales</taxon>
        <taxon>Morchellaceae</taxon>
        <taxon>Morchella</taxon>
    </lineage>
</organism>
<dbReference type="Proteomes" id="UP000277580">
    <property type="component" value="Unassembled WGS sequence"/>
</dbReference>
<dbReference type="SUPFAM" id="SSF52540">
    <property type="entry name" value="P-loop containing nucleoside triphosphate hydrolases"/>
    <property type="match status" value="1"/>
</dbReference>
<dbReference type="InterPro" id="IPR027417">
    <property type="entry name" value="P-loop_NTPase"/>
</dbReference>
<keyword evidence="1" id="KW-0677">Repeat</keyword>